<protein>
    <recommendedName>
        <fullName evidence="8">DNA damage-binding protein 1</fullName>
    </recommendedName>
</protein>
<dbReference type="InterPro" id="IPR004871">
    <property type="entry name" value="RSE1/DDB1/CPSF1_C"/>
</dbReference>
<dbReference type="Pfam" id="PF03178">
    <property type="entry name" value="CPSF_A"/>
    <property type="match status" value="1"/>
</dbReference>
<dbReference type="Proteomes" id="UP001311915">
    <property type="component" value="Unassembled WGS sequence"/>
</dbReference>
<evidence type="ECO:0000259" key="3">
    <source>
        <dbReference type="Pfam" id="PF03178"/>
    </source>
</evidence>
<dbReference type="InterPro" id="IPR050358">
    <property type="entry name" value="RSE1/DDB1/CFT1"/>
</dbReference>
<evidence type="ECO:0000259" key="5">
    <source>
        <dbReference type="Pfam" id="PF23726"/>
    </source>
</evidence>
<dbReference type="Pfam" id="PF10433">
    <property type="entry name" value="Beta-prop_RSE1_1st"/>
    <property type="match status" value="1"/>
</dbReference>
<evidence type="ECO:0008006" key="8">
    <source>
        <dbReference type="Google" id="ProtNLM"/>
    </source>
</evidence>
<dbReference type="SUPFAM" id="SSF50978">
    <property type="entry name" value="WD40 repeat-like"/>
    <property type="match status" value="1"/>
</dbReference>
<feature type="domain" description="RSE1/DDB1/CPSF1 second beta-propeller" evidence="5">
    <location>
        <begin position="384"/>
        <end position="704"/>
    </location>
</feature>
<evidence type="ECO:0000256" key="2">
    <source>
        <dbReference type="ARBA" id="ARBA00023242"/>
    </source>
</evidence>
<dbReference type="InterPro" id="IPR036322">
    <property type="entry name" value="WD40_repeat_dom_sf"/>
</dbReference>
<keyword evidence="2" id="KW-0539">Nucleus</keyword>
<comment type="subcellular location">
    <subcellularLocation>
        <location evidence="1">Nucleus</location>
    </subcellularLocation>
</comment>
<organism evidence="6 7">
    <name type="scientific">Solanum pinnatisectum</name>
    <name type="common">tansyleaf nightshade</name>
    <dbReference type="NCBI Taxonomy" id="50273"/>
    <lineage>
        <taxon>Eukaryota</taxon>
        <taxon>Viridiplantae</taxon>
        <taxon>Streptophyta</taxon>
        <taxon>Embryophyta</taxon>
        <taxon>Tracheophyta</taxon>
        <taxon>Spermatophyta</taxon>
        <taxon>Magnoliopsida</taxon>
        <taxon>eudicotyledons</taxon>
        <taxon>Gunneridae</taxon>
        <taxon>Pentapetalae</taxon>
        <taxon>asterids</taxon>
        <taxon>lamiids</taxon>
        <taxon>Solanales</taxon>
        <taxon>Solanaceae</taxon>
        <taxon>Solanoideae</taxon>
        <taxon>Solaneae</taxon>
        <taxon>Solanum</taxon>
    </lineage>
</organism>
<gene>
    <name evidence="6" type="ORF">R3W88_013209</name>
</gene>
<reference evidence="6 7" key="1">
    <citation type="submission" date="2023-10" db="EMBL/GenBank/DDBJ databases">
        <title>Genome-Wide Identification Analysis in wild type Solanum Pinnatisectum Reveals Some Genes Defensing Phytophthora Infestans.</title>
        <authorList>
            <person name="Sun C."/>
        </authorList>
    </citation>
    <scope>NUCLEOTIDE SEQUENCE [LARGE SCALE GENOMIC DNA]</scope>
    <source>
        <strain evidence="6">LQN</strain>
        <tissue evidence="6">Leaf</tissue>
    </source>
</reference>
<comment type="caution">
    <text evidence="6">The sequence shown here is derived from an EMBL/GenBank/DDBJ whole genome shotgun (WGS) entry which is preliminary data.</text>
</comment>
<dbReference type="Gene3D" id="2.130.10.10">
    <property type="entry name" value="YVTN repeat-like/Quinoprotein amine dehydrogenase"/>
    <property type="match status" value="3"/>
</dbReference>
<feature type="domain" description="RSE1/DDB1/CPSF1 C-terminal" evidence="3">
    <location>
        <begin position="749"/>
        <end position="1072"/>
    </location>
</feature>
<evidence type="ECO:0000313" key="7">
    <source>
        <dbReference type="Proteomes" id="UP001311915"/>
    </source>
</evidence>
<feature type="domain" description="RSE1/DDB1/CPSF1 first beta-propeller" evidence="4">
    <location>
        <begin position="15"/>
        <end position="341"/>
    </location>
</feature>
<evidence type="ECO:0000256" key="1">
    <source>
        <dbReference type="ARBA" id="ARBA00004123"/>
    </source>
</evidence>
<dbReference type="GO" id="GO:0003676">
    <property type="term" value="F:nucleic acid binding"/>
    <property type="evidence" value="ECO:0007669"/>
    <property type="project" value="InterPro"/>
</dbReference>
<dbReference type="InterPro" id="IPR015943">
    <property type="entry name" value="WD40/YVTN_repeat-like_dom_sf"/>
</dbReference>
<dbReference type="InterPro" id="IPR018846">
    <property type="entry name" value="Beta-prop_RSE1/DDB1/CPSF1_1st"/>
</dbReference>
<proteinExistence type="predicted"/>
<dbReference type="InterPro" id="IPR058543">
    <property type="entry name" value="Beta-prop_RSE1/DDB1/CPSF1_2nd"/>
</dbReference>
<dbReference type="PANTHER" id="PTHR10644">
    <property type="entry name" value="DNA REPAIR/RNA PROCESSING CPSF FAMILY"/>
    <property type="match status" value="1"/>
</dbReference>
<dbReference type="GO" id="GO:0005634">
    <property type="term" value="C:nucleus"/>
    <property type="evidence" value="ECO:0007669"/>
    <property type="project" value="UniProtKB-SubCell"/>
</dbReference>
<sequence length="1111" mass="123596">MSEWNYVATAHKPTAVTHSCVGHFTSPEELNLIVAKCTQIEIHIVNSNDGGLEPFLDVPIYGRIVSLELFCPKGEIQDLLFITTERHEYCVLKWDAEACKLITRLMGDVSGETGHPMDNGQIGIIDPDVRLIGLHLYDGLFKVIPFGEEGKLKEAFSIRFESQALDMKFLYGCPMPTVVVLYQDSEEARHARKYVIPLENDPNIGSHDLNNLDSGAYLLIPMSLPPYGVLIIGEEMIAYCDTSAAKDTYQIGEGLPSIRAYDHVGANQYVLGDHYGVLHHLNITHKENKFTGLTIKLGETSIPSTISHLCDSFVYIGSSYGDSQLAKFSLQPDRIEVLNRFDNLGPIGDFCIVDCKKLGQRQVVTCSGADKDGSLRIARNRFGMHEHTSAELQGIIGMWSLHLVNDDSCEILVISLTNESTLFFKIEPDDASLKTWNLVEDGFNSKVNTLACHDAEYNQLVQVTPKSVRLVSSISKSLKSEWVSRSPLTVAAANLTQVLLATGGQHKLLIYLTIEDGSLKETAEVNVDGDVSCLDITPIAEKANCSKFAAVGLWHDKSVNIYSLPGLHLVGKEILGGVESLPRSVLMCSLNRESYLFCGLADGHLMHFELNMVTGQLKGGELLGKKKLSIGTQPVTLCAFLSNEATHIFAASNTSMVIYNSNKKIFCCEVNNLNDVRLMTPCSVEAFPNSFAIAKGDQLAICNIDERQKLHIIRSEHLGERALHISHQEQSHTIAICTVKREDKDDMVSLVQLFDDQTYHMKTTYKLKEFEHSCSLISCSFSEDDNVYYCVGTAYLELDANECTKGRILVLQVVQGSKLQLVAERETDGAVYCLSAFIGQLLAAINQNIMWYKWASLENGRGRELESVSLYPGSVLCRFIQTRGPVIVVGDAMRSISLLRMKVRGWLFKGGMNENYSLAEQARDCNVNWMSAVEILSDKIYLGARNSLDLFTVTKQEEGAESEEERELLEVVGMFHLGEFINRFRHGLPVTLLEDSETIPSVIFGTVNGVIGVIASLPQEKYNLLEKLQSKLREVINGVGGLRNEQWRSSRQELRTVKSRNFLDGDLIESFLTLNNNLKKEIAQEMEVESGKLVKVVEELTHLVLVESFSL</sequence>
<evidence type="ECO:0000259" key="4">
    <source>
        <dbReference type="Pfam" id="PF10433"/>
    </source>
</evidence>
<dbReference type="Pfam" id="PF23726">
    <property type="entry name" value="Beta-prop_RSE1_2nd"/>
    <property type="match status" value="1"/>
</dbReference>
<accession>A0AAV9LB91</accession>
<dbReference type="Gene3D" id="1.10.150.910">
    <property type="match status" value="1"/>
</dbReference>
<dbReference type="AlphaFoldDB" id="A0AAV9LB91"/>
<dbReference type="EMBL" id="JAWPEI010000007">
    <property type="protein sequence ID" value="KAK4722976.1"/>
    <property type="molecule type" value="Genomic_DNA"/>
</dbReference>
<evidence type="ECO:0000313" key="6">
    <source>
        <dbReference type="EMBL" id="KAK4722976.1"/>
    </source>
</evidence>
<keyword evidence="7" id="KW-1185">Reference proteome</keyword>
<name>A0AAV9LB91_9SOLN</name>